<organism evidence="1 2">
    <name type="scientific">Scophthalmus maximus</name>
    <name type="common">Turbot</name>
    <name type="synonym">Psetta maxima</name>
    <dbReference type="NCBI Taxonomy" id="52904"/>
    <lineage>
        <taxon>Eukaryota</taxon>
        <taxon>Metazoa</taxon>
        <taxon>Chordata</taxon>
        <taxon>Craniata</taxon>
        <taxon>Vertebrata</taxon>
        <taxon>Euteleostomi</taxon>
        <taxon>Actinopterygii</taxon>
        <taxon>Neopterygii</taxon>
        <taxon>Teleostei</taxon>
        <taxon>Neoteleostei</taxon>
        <taxon>Acanthomorphata</taxon>
        <taxon>Carangaria</taxon>
        <taxon>Pleuronectiformes</taxon>
        <taxon>Pleuronectoidei</taxon>
        <taxon>Scophthalmidae</taxon>
        <taxon>Scophthalmus</taxon>
    </lineage>
</organism>
<comment type="caution">
    <text evidence="1">The sequence shown here is derived from an EMBL/GenBank/DDBJ whole genome shotgun (WGS) entry which is preliminary data.</text>
</comment>
<dbReference type="AlphaFoldDB" id="A0A6A4SJC1"/>
<evidence type="ECO:0000313" key="1">
    <source>
        <dbReference type="EMBL" id="KAF0031074.1"/>
    </source>
</evidence>
<proteinExistence type="predicted"/>
<reference evidence="1 2" key="1">
    <citation type="submission" date="2019-06" db="EMBL/GenBank/DDBJ databases">
        <title>Draft genomes of female and male turbot (Scophthalmus maximus).</title>
        <authorList>
            <person name="Xu H."/>
            <person name="Xu X.-W."/>
            <person name="Shao C."/>
            <person name="Chen S."/>
        </authorList>
    </citation>
    <scope>NUCLEOTIDE SEQUENCE [LARGE SCALE GENOMIC DNA]</scope>
    <source>
        <strain evidence="1">Ysfricsl-2016a</strain>
        <tissue evidence="1">Blood</tissue>
    </source>
</reference>
<dbReference type="EMBL" id="VEVO01000014">
    <property type="protein sequence ID" value="KAF0031074.1"/>
    <property type="molecule type" value="Genomic_DNA"/>
</dbReference>
<sequence>MWPVFQTRVKAYVKPPGRGRREDTYVRFMIKRRRLRALHHQEKTHTCSSSSREDTYVLFIIKRRHIRALHHQEKTHTCSSSSREDTYVRFILFLHSA</sequence>
<evidence type="ECO:0000313" key="2">
    <source>
        <dbReference type="Proteomes" id="UP000438429"/>
    </source>
</evidence>
<gene>
    <name evidence="1" type="ORF">F2P81_015629</name>
</gene>
<dbReference type="Proteomes" id="UP000438429">
    <property type="component" value="Unassembled WGS sequence"/>
</dbReference>
<protein>
    <submittedName>
        <fullName evidence="1">Uncharacterized protein</fullName>
    </submittedName>
</protein>
<accession>A0A6A4SJC1</accession>
<name>A0A6A4SJC1_SCOMX</name>